<organism evidence="1">
    <name type="scientific">freshwater metagenome</name>
    <dbReference type="NCBI Taxonomy" id="449393"/>
    <lineage>
        <taxon>unclassified sequences</taxon>
        <taxon>metagenomes</taxon>
        <taxon>ecological metagenomes</taxon>
    </lineage>
</organism>
<evidence type="ECO:0000313" key="1">
    <source>
        <dbReference type="EMBL" id="CAB4951791.1"/>
    </source>
</evidence>
<reference evidence="1" key="1">
    <citation type="submission" date="2020-05" db="EMBL/GenBank/DDBJ databases">
        <authorList>
            <person name="Chiriac C."/>
            <person name="Salcher M."/>
            <person name="Ghai R."/>
            <person name="Kavagutti S V."/>
        </authorList>
    </citation>
    <scope>NUCLEOTIDE SEQUENCE</scope>
</reference>
<dbReference type="AlphaFoldDB" id="A0A6J7K955"/>
<sequence length="170" mass="17298">MEYSCGDTGPAGGIIVYVIKDGFSLSNGYSAACSNDCNYLEAQPSALPGSYPWCVGPGATTSVAPGTGGAIGTGYSNTQTIATFSGYCSSSAAGAALASSFGGYTDWFLPAQNELNELDNNGPKKVSGYYWTSSQTGPTEADSGYLGGGDCCDAKGTKSTSVNVWAMRAF</sequence>
<gene>
    <name evidence="1" type="ORF">UFOPK3772_01597</name>
</gene>
<protein>
    <submittedName>
        <fullName evidence="1">Unannotated protein</fullName>
    </submittedName>
</protein>
<name>A0A6J7K955_9ZZZZ</name>
<accession>A0A6J7K955</accession>
<dbReference type="EMBL" id="CAFBNE010000047">
    <property type="protein sequence ID" value="CAB4951791.1"/>
    <property type="molecule type" value="Genomic_DNA"/>
</dbReference>
<proteinExistence type="predicted"/>